<keyword evidence="10" id="KW-1185">Reference proteome</keyword>
<evidence type="ECO:0000256" key="4">
    <source>
        <dbReference type="ARBA" id="ARBA00022692"/>
    </source>
</evidence>
<comment type="caution">
    <text evidence="9">The sequence shown here is derived from an EMBL/GenBank/DDBJ whole genome shotgun (WGS) entry which is preliminary data.</text>
</comment>
<evidence type="ECO:0000259" key="8">
    <source>
        <dbReference type="PROSITE" id="PS50928"/>
    </source>
</evidence>
<dbReference type="InterPro" id="IPR035906">
    <property type="entry name" value="MetI-like_sf"/>
</dbReference>
<evidence type="ECO:0000256" key="5">
    <source>
        <dbReference type="ARBA" id="ARBA00022989"/>
    </source>
</evidence>
<evidence type="ECO:0000313" key="9">
    <source>
        <dbReference type="EMBL" id="MFD1523785.1"/>
    </source>
</evidence>
<accession>A0ABW4F9U2</accession>
<evidence type="ECO:0000256" key="3">
    <source>
        <dbReference type="ARBA" id="ARBA00022475"/>
    </source>
</evidence>
<dbReference type="SUPFAM" id="SSF161098">
    <property type="entry name" value="MetI-like"/>
    <property type="match status" value="1"/>
</dbReference>
<evidence type="ECO:0000256" key="7">
    <source>
        <dbReference type="RuleBase" id="RU363032"/>
    </source>
</evidence>
<comment type="similarity">
    <text evidence="7">Belongs to the binding-protein-dependent transport system permease family.</text>
</comment>
<protein>
    <submittedName>
        <fullName evidence="9">ABC transporter permease</fullName>
    </submittedName>
</protein>
<dbReference type="InterPro" id="IPR050809">
    <property type="entry name" value="UgpAE/MalFG_permease"/>
</dbReference>
<evidence type="ECO:0000256" key="2">
    <source>
        <dbReference type="ARBA" id="ARBA00022448"/>
    </source>
</evidence>
<keyword evidence="6 7" id="KW-0472">Membrane</keyword>
<dbReference type="PANTHER" id="PTHR43227:SF11">
    <property type="entry name" value="BLL4140 PROTEIN"/>
    <property type="match status" value="1"/>
</dbReference>
<sequence>MTAAGHPTVRSSRFTERVVHRIRRDRILLVLAVPGILIILLFRYVPLLGNVIAFQDFQPFLGISESSWVGFDNFRILADPLFLNALTNTLIITLIQVVLVFPAPIIVALLLNSMLGERWKRLVQSILYMPHFLSWVMVVAITQQLLGGTGIINNALRGANLATMNIIGNEDWFFALITSQVIWKDTGWATILFLAALSRIDVGLYEAASVDGASRWRQLWHITLPGLRSIIILLLILRLGEALNVGFEQILLQQPAVGIRASEVLDTYVYNNGIIGGNWGAAAAVGLLKGIVGVVLVLGANKVAHMFGEPGLYDSRSSR</sequence>
<feature type="transmembrane region" description="Helical" evidence="7">
    <location>
        <begin position="27"/>
        <end position="45"/>
    </location>
</feature>
<feature type="transmembrane region" description="Helical" evidence="7">
    <location>
        <begin position="90"/>
        <end position="111"/>
    </location>
</feature>
<dbReference type="Gene3D" id="1.10.3720.10">
    <property type="entry name" value="MetI-like"/>
    <property type="match status" value="1"/>
</dbReference>
<dbReference type="Pfam" id="PF00528">
    <property type="entry name" value="BPD_transp_1"/>
    <property type="match status" value="1"/>
</dbReference>
<keyword evidence="4 7" id="KW-0812">Transmembrane</keyword>
<keyword evidence="2 7" id="KW-0813">Transport</keyword>
<dbReference type="InterPro" id="IPR000515">
    <property type="entry name" value="MetI-like"/>
</dbReference>
<keyword evidence="5 7" id="KW-1133">Transmembrane helix</keyword>
<feature type="transmembrane region" description="Helical" evidence="7">
    <location>
        <begin position="132"/>
        <end position="152"/>
    </location>
</feature>
<feature type="domain" description="ABC transmembrane type-1" evidence="8">
    <location>
        <begin position="86"/>
        <end position="300"/>
    </location>
</feature>
<gene>
    <name evidence="9" type="ORF">ACFSJD_40310</name>
</gene>
<evidence type="ECO:0000256" key="6">
    <source>
        <dbReference type="ARBA" id="ARBA00023136"/>
    </source>
</evidence>
<dbReference type="RefSeq" id="WP_344723392.1">
    <property type="nucleotide sequence ID" value="NZ_BAAAUS010000019.1"/>
</dbReference>
<dbReference type="PROSITE" id="PS50928">
    <property type="entry name" value="ABC_TM1"/>
    <property type="match status" value="1"/>
</dbReference>
<evidence type="ECO:0000256" key="1">
    <source>
        <dbReference type="ARBA" id="ARBA00004651"/>
    </source>
</evidence>
<feature type="transmembrane region" description="Helical" evidence="7">
    <location>
        <begin position="279"/>
        <end position="300"/>
    </location>
</feature>
<dbReference type="CDD" id="cd06261">
    <property type="entry name" value="TM_PBP2"/>
    <property type="match status" value="1"/>
</dbReference>
<keyword evidence="3" id="KW-1003">Cell membrane</keyword>
<reference evidence="10" key="1">
    <citation type="journal article" date="2019" name="Int. J. Syst. Evol. Microbiol.">
        <title>The Global Catalogue of Microorganisms (GCM) 10K type strain sequencing project: providing services to taxonomists for standard genome sequencing and annotation.</title>
        <authorList>
            <consortium name="The Broad Institute Genomics Platform"/>
            <consortium name="The Broad Institute Genome Sequencing Center for Infectious Disease"/>
            <person name="Wu L."/>
            <person name="Ma J."/>
        </authorList>
    </citation>
    <scope>NUCLEOTIDE SEQUENCE [LARGE SCALE GENOMIC DNA]</scope>
    <source>
        <strain evidence="10">CCM 7043</strain>
    </source>
</reference>
<evidence type="ECO:0000313" key="10">
    <source>
        <dbReference type="Proteomes" id="UP001597114"/>
    </source>
</evidence>
<name>A0ABW4F9U2_9PSEU</name>
<dbReference type="PANTHER" id="PTHR43227">
    <property type="entry name" value="BLL4140 PROTEIN"/>
    <property type="match status" value="1"/>
</dbReference>
<proteinExistence type="inferred from homology"/>
<dbReference type="EMBL" id="JBHUCO010000069">
    <property type="protein sequence ID" value="MFD1523785.1"/>
    <property type="molecule type" value="Genomic_DNA"/>
</dbReference>
<dbReference type="Proteomes" id="UP001597114">
    <property type="component" value="Unassembled WGS sequence"/>
</dbReference>
<comment type="subcellular location">
    <subcellularLocation>
        <location evidence="1 7">Cell membrane</location>
        <topology evidence="1 7">Multi-pass membrane protein</topology>
    </subcellularLocation>
</comment>
<organism evidence="9 10">
    <name type="scientific">Pseudonocardia yunnanensis</name>
    <dbReference type="NCBI Taxonomy" id="58107"/>
    <lineage>
        <taxon>Bacteria</taxon>
        <taxon>Bacillati</taxon>
        <taxon>Actinomycetota</taxon>
        <taxon>Actinomycetes</taxon>
        <taxon>Pseudonocardiales</taxon>
        <taxon>Pseudonocardiaceae</taxon>
        <taxon>Pseudonocardia</taxon>
    </lineage>
</organism>